<accession>A0ABV6JU50</accession>
<name>A0ABV6JU50_9PROT</name>
<dbReference type="EMBL" id="JBHLUN010000007">
    <property type="protein sequence ID" value="MFC0408850.1"/>
    <property type="molecule type" value="Genomic_DNA"/>
</dbReference>
<keyword evidence="1" id="KW-0732">Signal</keyword>
<proteinExistence type="predicted"/>
<feature type="signal peptide" evidence="1">
    <location>
        <begin position="1"/>
        <end position="22"/>
    </location>
</feature>
<organism evidence="2 3">
    <name type="scientific">Roseomonas elaeocarpi</name>
    <dbReference type="NCBI Taxonomy" id="907779"/>
    <lineage>
        <taxon>Bacteria</taxon>
        <taxon>Pseudomonadati</taxon>
        <taxon>Pseudomonadota</taxon>
        <taxon>Alphaproteobacteria</taxon>
        <taxon>Acetobacterales</taxon>
        <taxon>Roseomonadaceae</taxon>
        <taxon>Roseomonas</taxon>
    </lineage>
</organism>
<protein>
    <submittedName>
        <fullName evidence="2">Entericidin EcnA/B family protein</fullName>
    </submittedName>
</protein>
<keyword evidence="3" id="KW-1185">Reference proteome</keyword>
<sequence length="50" mass="4844">MRRIFALALTIGTLLGSAGLLGACNTIAGAGQDVSVVGSTVAGSAERAKP</sequence>
<dbReference type="Proteomes" id="UP001589865">
    <property type="component" value="Unassembled WGS sequence"/>
</dbReference>
<reference evidence="2 3" key="1">
    <citation type="submission" date="2024-09" db="EMBL/GenBank/DDBJ databases">
        <authorList>
            <person name="Sun Q."/>
            <person name="Mori K."/>
        </authorList>
    </citation>
    <scope>NUCLEOTIDE SEQUENCE [LARGE SCALE GENOMIC DNA]</scope>
    <source>
        <strain evidence="2 3">TBRC 5777</strain>
    </source>
</reference>
<comment type="caution">
    <text evidence="2">The sequence shown here is derived from an EMBL/GenBank/DDBJ whole genome shotgun (WGS) entry which is preliminary data.</text>
</comment>
<evidence type="ECO:0000256" key="1">
    <source>
        <dbReference type="SAM" id="SignalP"/>
    </source>
</evidence>
<evidence type="ECO:0000313" key="2">
    <source>
        <dbReference type="EMBL" id="MFC0408850.1"/>
    </source>
</evidence>
<feature type="chain" id="PRO_5046162360" evidence="1">
    <location>
        <begin position="23"/>
        <end position="50"/>
    </location>
</feature>
<evidence type="ECO:0000313" key="3">
    <source>
        <dbReference type="Proteomes" id="UP001589865"/>
    </source>
</evidence>
<dbReference type="RefSeq" id="WP_377044597.1">
    <property type="nucleotide sequence ID" value="NZ_JBHLUN010000007.1"/>
</dbReference>
<dbReference type="PROSITE" id="PS51257">
    <property type="entry name" value="PROKAR_LIPOPROTEIN"/>
    <property type="match status" value="1"/>
</dbReference>
<gene>
    <name evidence="2" type="ORF">ACFFGY_11350</name>
</gene>